<feature type="compositionally biased region" description="Basic residues" evidence="1">
    <location>
        <begin position="48"/>
        <end position="57"/>
    </location>
</feature>
<evidence type="ECO:0000256" key="1">
    <source>
        <dbReference type="SAM" id="MobiDB-lite"/>
    </source>
</evidence>
<feature type="compositionally biased region" description="Low complexity" evidence="1">
    <location>
        <begin position="92"/>
        <end position="101"/>
    </location>
</feature>
<feature type="compositionally biased region" description="Low complexity" evidence="1">
    <location>
        <begin position="34"/>
        <end position="47"/>
    </location>
</feature>
<evidence type="ECO:0000313" key="2">
    <source>
        <dbReference type="EMBL" id="OSX78698.1"/>
    </source>
</evidence>
<dbReference type="AlphaFoldDB" id="A0A1X6PCU8"/>
<feature type="compositionally biased region" description="Basic residues" evidence="1">
    <location>
        <begin position="139"/>
        <end position="148"/>
    </location>
</feature>
<organism evidence="2 3">
    <name type="scientific">Porphyra umbilicalis</name>
    <name type="common">Purple laver</name>
    <name type="synonym">Red alga</name>
    <dbReference type="NCBI Taxonomy" id="2786"/>
    <lineage>
        <taxon>Eukaryota</taxon>
        <taxon>Rhodophyta</taxon>
        <taxon>Bangiophyceae</taxon>
        <taxon>Bangiales</taxon>
        <taxon>Bangiaceae</taxon>
        <taxon>Porphyra</taxon>
    </lineage>
</organism>
<accession>A0A1X6PCU8</accession>
<sequence length="198" mass="21076">TLQTRTPRAPPLCKTARPTPTGPAVTGDARRVRAAPLVRGAPAAARPPARRPPRCPRHPASAARHPHAPAVARPRAHPLQSPHAPRARPPRVGRGAPAAGRLRVRDTPPPPPSSMPRAPRPGRSRPNRPLRAGAPPPPRRPRRGRRPARFPVATSVRHLPGGHLPAPPASFRRLGGLAPPTARRGTLASRPPCAPPRR</sequence>
<feature type="region of interest" description="Disordered" evidence="1">
    <location>
        <begin position="1"/>
        <end position="198"/>
    </location>
</feature>
<feature type="compositionally biased region" description="Low complexity" evidence="1">
    <location>
        <begin position="58"/>
        <end position="73"/>
    </location>
</feature>
<reference evidence="2 3" key="1">
    <citation type="submission" date="2017-03" db="EMBL/GenBank/DDBJ databases">
        <title>WGS assembly of Porphyra umbilicalis.</title>
        <authorList>
            <person name="Brawley S.H."/>
            <person name="Blouin N.A."/>
            <person name="Ficko-Blean E."/>
            <person name="Wheeler G.L."/>
            <person name="Lohr M."/>
            <person name="Goodson H.V."/>
            <person name="Jenkins J.W."/>
            <person name="Blaby-Haas C.E."/>
            <person name="Helliwell K.E."/>
            <person name="Chan C."/>
            <person name="Marriage T."/>
            <person name="Bhattacharya D."/>
            <person name="Klein A.S."/>
            <person name="Badis Y."/>
            <person name="Brodie J."/>
            <person name="Cao Y."/>
            <person name="Collen J."/>
            <person name="Dittami S.M."/>
            <person name="Gachon C.M."/>
            <person name="Green B.R."/>
            <person name="Karpowicz S."/>
            <person name="Kim J.W."/>
            <person name="Kudahl U."/>
            <person name="Lin S."/>
            <person name="Michel G."/>
            <person name="Mittag M."/>
            <person name="Olson B.J."/>
            <person name="Pangilinan J."/>
            <person name="Peng Y."/>
            <person name="Qiu H."/>
            <person name="Shu S."/>
            <person name="Singer J.T."/>
            <person name="Smith A.G."/>
            <person name="Sprecher B.N."/>
            <person name="Wagner V."/>
            <person name="Wang W."/>
            <person name="Wang Z.-Y."/>
            <person name="Yan J."/>
            <person name="Yarish C."/>
            <person name="Zoeuner-Riek S."/>
            <person name="Zhuang Y."/>
            <person name="Zou Y."/>
            <person name="Lindquist E.A."/>
            <person name="Grimwood J."/>
            <person name="Barry K."/>
            <person name="Rokhsar D.S."/>
            <person name="Schmutz J."/>
            <person name="Stiller J.W."/>
            <person name="Grossman A.R."/>
            <person name="Prochnik S.E."/>
        </authorList>
    </citation>
    <scope>NUCLEOTIDE SEQUENCE [LARGE SCALE GENOMIC DNA]</scope>
    <source>
        <strain evidence="2">4086291</strain>
    </source>
</reference>
<proteinExistence type="predicted"/>
<dbReference type="EMBL" id="KV918807">
    <property type="protein sequence ID" value="OSX78698.1"/>
    <property type="molecule type" value="Genomic_DNA"/>
</dbReference>
<gene>
    <name evidence="2" type="ORF">BU14_0103s0041</name>
</gene>
<keyword evidence="3" id="KW-1185">Reference proteome</keyword>
<protein>
    <submittedName>
        <fullName evidence="2">Uncharacterized protein</fullName>
    </submittedName>
</protein>
<evidence type="ECO:0000313" key="3">
    <source>
        <dbReference type="Proteomes" id="UP000218209"/>
    </source>
</evidence>
<name>A0A1X6PCU8_PORUM</name>
<feature type="non-terminal residue" evidence="2">
    <location>
        <position position="1"/>
    </location>
</feature>
<dbReference type="PRINTS" id="PR01217">
    <property type="entry name" value="PRICHEXTENSN"/>
</dbReference>
<dbReference type="Proteomes" id="UP000218209">
    <property type="component" value="Unassembled WGS sequence"/>
</dbReference>